<dbReference type="SUPFAM" id="SSF81624">
    <property type="entry name" value="N-terminal domain of MutM-like DNA repair proteins"/>
    <property type="match status" value="1"/>
</dbReference>
<keyword evidence="17 23" id="KW-0326">Glycosidase</keyword>
<comment type="cofactor">
    <cofactor evidence="2">
        <name>Zn(2+)</name>
        <dbReference type="ChEBI" id="CHEBI:29105"/>
    </cofactor>
</comment>
<feature type="domain" description="FPG-type" evidence="21">
    <location>
        <begin position="252"/>
        <end position="286"/>
    </location>
</feature>
<dbReference type="InterPro" id="IPR000214">
    <property type="entry name" value="Znf_DNA_glyclase/AP_lyase"/>
</dbReference>
<evidence type="ECO:0000259" key="22">
    <source>
        <dbReference type="PROSITE" id="PS51068"/>
    </source>
</evidence>
<keyword evidence="12" id="KW-0862">Zinc</keyword>
<dbReference type="GO" id="GO:0003684">
    <property type="term" value="F:damaged DNA binding"/>
    <property type="evidence" value="ECO:0007669"/>
    <property type="project" value="InterPro"/>
</dbReference>
<evidence type="ECO:0000256" key="20">
    <source>
        <dbReference type="PROSITE-ProRule" id="PRU00391"/>
    </source>
</evidence>
<evidence type="ECO:0000259" key="21">
    <source>
        <dbReference type="PROSITE" id="PS51066"/>
    </source>
</evidence>
<feature type="domain" description="Formamidopyrimidine-DNA glycosylase catalytic" evidence="22">
    <location>
        <begin position="2"/>
        <end position="129"/>
    </location>
</feature>
<keyword evidence="16" id="KW-0511">Multifunctional enzyme</keyword>
<sequence length="286" mass="31114">MPELPEVETVARTLRPHVEGCAITGATLLRDSSLHPLSLRPEDLRGCVITGVSRRGKLLLLELDAAKAARADLRGATGLRLALHLRMTGRLMTYAAHTAPGPHTRCVFDLTDAQGQERRLFFDDVRAFGLLLAGTPQTMQQWSFWRELGPEPLELTDAAFSARLDSKNSAIKAVLLDQKVIAGVGNIYADESLFAAGIDPRRKAASLSAAQRSRLLRCLKDVLELSISQCGSSIRDYRDANGNVGAFQNSFAVYGRNGQACKACGRALEKIKVAGRATVYCPHCQK</sequence>
<evidence type="ECO:0000256" key="17">
    <source>
        <dbReference type="ARBA" id="ARBA00023295"/>
    </source>
</evidence>
<dbReference type="GO" id="GO:0034039">
    <property type="term" value="F:8-oxo-7,8-dihydroguanine DNA N-glycosylase activity"/>
    <property type="evidence" value="ECO:0007669"/>
    <property type="project" value="TreeGrafter"/>
</dbReference>
<dbReference type="SUPFAM" id="SSF46946">
    <property type="entry name" value="S13-like H2TH domain"/>
    <property type="match status" value="1"/>
</dbReference>
<evidence type="ECO:0000256" key="13">
    <source>
        <dbReference type="ARBA" id="ARBA00023125"/>
    </source>
</evidence>
<comment type="catalytic activity">
    <reaction evidence="1">
        <text>Hydrolysis of DNA containing ring-opened 7-methylguanine residues, releasing 2,6-diamino-4-hydroxy-5-(N-methyl)formamidopyrimidine.</text>
        <dbReference type="EC" id="3.2.2.23"/>
    </reaction>
</comment>
<dbReference type="SMART" id="SM00898">
    <property type="entry name" value="Fapy_DNA_glyco"/>
    <property type="match status" value="1"/>
</dbReference>
<evidence type="ECO:0000256" key="2">
    <source>
        <dbReference type="ARBA" id="ARBA00001947"/>
    </source>
</evidence>
<dbReference type="EC" id="4.2.99.18" evidence="6"/>
<dbReference type="NCBIfam" id="TIGR00577">
    <property type="entry name" value="fpg"/>
    <property type="match status" value="1"/>
</dbReference>
<dbReference type="PROSITE" id="PS51068">
    <property type="entry name" value="FPG_CAT"/>
    <property type="match status" value="1"/>
</dbReference>
<dbReference type="Gene3D" id="3.20.190.10">
    <property type="entry name" value="MutM-like, N-terminal"/>
    <property type="match status" value="1"/>
</dbReference>
<comment type="catalytic activity">
    <reaction evidence="19">
        <text>2'-deoxyribonucleotide-(2'-deoxyribose 5'-phosphate)-2'-deoxyribonucleotide-DNA = a 3'-end 2'-deoxyribonucleotide-(2,3-dehydro-2,3-deoxyribose 5'-phosphate)-DNA + a 5'-end 5'-phospho-2'-deoxyribonucleoside-DNA + H(+)</text>
        <dbReference type="Rhea" id="RHEA:66592"/>
        <dbReference type="Rhea" id="RHEA-COMP:13180"/>
        <dbReference type="Rhea" id="RHEA-COMP:16897"/>
        <dbReference type="Rhea" id="RHEA-COMP:17067"/>
        <dbReference type="ChEBI" id="CHEBI:15378"/>
        <dbReference type="ChEBI" id="CHEBI:136412"/>
        <dbReference type="ChEBI" id="CHEBI:157695"/>
        <dbReference type="ChEBI" id="CHEBI:167181"/>
        <dbReference type="EC" id="4.2.99.18"/>
    </reaction>
</comment>
<organism evidence="23">
    <name type="scientific">uncultured Desulfovibrio sp</name>
    <dbReference type="NCBI Taxonomy" id="167968"/>
    <lineage>
        <taxon>Bacteria</taxon>
        <taxon>Pseudomonadati</taxon>
        <taxon>Thermodesulfobacteriota</taxon>
        <taxon>Desulfovibrionia</taxon>
        <taxon>Desulfovibrionales</taxon>
        <taxon>Desulfovibrionaceae</taxon>
        <taxon>Desulfovibrio</taxon>
        <taxon>environmental samples</taxon>
    </lineage>
</organism>
<dbReference type="Pfam" id="PF06831">
    <property type="entry name" value="H2TH"/>
    <property type="match status" value="1"/>
</dbReference>
<comment type="subunit">
    <text evidence="4">Monomer.</text>
</comment>
<protein>
    <recommendedName>
        <fullName evidence="7">Formamidopyrimidine-DNA glycosylase</fullName>
        <ecNumber evidence="5">3.2.2.23</ecNumber>
        <ecNumber evidence="6">4.2.99.18</ecNumber>
    </recommendedName>
    <alternativeName>
        <fullName evidence="18">DNA-(apurinic or apyrimidinic site) lyase MutM</fullName>
    </alternativeName>
</protein>
<keyword evidence="13" id="KW-0238">DNA-binding</keyword>
<dbReference type="GO" id="GO:0006284">
    <property type="term" value="P:base-excision repair"/>
    <property type="evidence" value="ECO:0007669"/>
    <property type="project" value="InterPro"/>
</dbReference>
<keyword evidence="10 20" id="KW-0863">Zinc-finger</keyword>
<accession>A0A212K9U9</accession>
<keyword evidence="14" id="KW-0234">DNA repair</keyword>
<dbReference type="InterPro" id="IPR035937">
    <property type="entry name" value="FPG_N"/>
</dbReference>
<evidence type="ECO:0000256" key="3">
    <source>
        <dbReference type="ARBA" id="ARBA00009409"/>
    </source>
</evidence>
<dbReference type="PANTHER" id="PTHR22993">
    <property type="entry name" value="FORMAMIDOPYRIMIDINE-DNA GLYCOSYLASE"/>
    <property type="match status" value="1"/>
</dbReference>
<keyword evidence="15" id="KW-0456">Lyase</keyword>
<dbReference type="NCBIfam" id="NF002211">
    <property type="entry name" value="PRK01103.1"/>
    <property type="match status" value="1"/>
</dbReference>
<dbReference type="InterPro" id="IPR015886">
    <property type="entry name" value="H2TH_FPG"/>
</dbReference>
<name>A0A212K9U9_9BACT</name>
<evidence type="ECO:0000256" key="19">
    <source>
        <dbReference type="ARBA" id="ARBA00044632"/>
    </source>
</evidence>
<evidence type="ECO:0000256" key="8">
    <source>
        <dbReference type="ARBA" id="ARBA00022723"/>
    </source>
</evidence>
<dbReference type="PROSITE" id="PS51066">
    <property type="entry name" value="ZF_FPG_2"/>
    <property type="match status" value="1"/>
</dbReference>
<gene>
    <name evidence="23" type="ORF">KM92DES2_12482</name>
</gene>
<dbReference type="RefSeq" id="WP_227118815.1">
    <property type="nucleotide sequence ID" value="NZ_CAKSVL010000006.1"/>
</dbReference>
<dbReference type="InterPro" id="IPR015887">
    <property type="entry name" value="DNA_glyclase_Znf_dom_DNA_BS"/>
</dbReference>
<evidence type="ECO:0000256" key="18">
    <source>
        <dbReference type="ARBA" id="ARBA00030638"/>
    </source>
</evidence>
<evidence type="ECO:0000256" key="12">
    <source>
        <dbReference type="ARBA" id="ARBA00022833"/>
    </source>
</evidence>
<dbReference type="CDD" id="cd08966">
    <property type="entry name" value="EcFpg-like_N"/>
    <property type="match status" value="1"/>
</dbReference>
<proteinExistence type="inferred from homology"/>
<keyword evidence="9" id="KW-0227">DNA damage</keyword>
<dbReference type="SUPFAM" id="SSF57716">
    <property type="entry name" value="Glucocorticoid receptor-like (DNA-binding domain)"/>
    <property type="match status" value="1"/>
</dbReference>
<dbReference type="EC" id="3.2.2.23" evidence="5"/>
<dbReference type="InterPro" id="IPR020629">
    <property type="entry name" value="FPG_Glyclase"/>
</dbReference>
<evidence type="ECO:0000256" key="10">
    <source>
        <dbReference type="ARBA" id="ARBA00022771"/>
    </source>
</evidence>
<evidence type="ECO:0000256" key="16">
    <source>
        <dbReference type="ARBA" id="ARBA00023268"/>
    </source>
</evidence>
<dbReference type="GO" id="GO:0008270">
    <property type="term" value="F:zinc ion binding"/>
    <property type="evidence" value="ECO:0007669"/>
    <property type="project" value="UniProtKB-KW"/>
</dbReference>
<keyword evidence="11 23" id="KW-0378">Hydrolase</keyword>
<evidence type="ECO:0000256" key="4">
    <source>
        <dbReference type="ARBA" id="ARBA00011245"/>
    </source>
</evidence>
<evidence type="ECO:0000256" key="15">
    <source>
        <dbReference type="ARBA" id="ARBA00023239"/>
    </source>
</evidence>
<dbReference type="Pfam" id="PF06827">
    <property type="entry name" value="zf-FPG_IleRS"/>
    <property type="match status" value="1"/>
</dbReference>
<comment type="similarity">
    <text evidence="3">Belongs to the FPG family.</text>
</comment>
<evidence type="ECO:0000256" key="7">
    <source>
        <dbReference type="ARBA" id="ARBA00016240"/>
    </source>
</evidence>
<keyword evidence="8" id="KW-0479">Metal-binding</keyword>
<dbReference type="InterPro" id="IPR010979">
    <property type="entry name" value="Ribosomal_uS13-like_H2TH"/>
</dbReference>
<dbReference type="InterPro" id="IPR010663">
    <property type="entry name" value="Znf_FPG/IleRS"/>
</dbReference>
<dbReference type="Gene3D" id="1.10.8.50">
    <property type="match status" value="1"/>
</dbReference>
<dbReference type="GO" id="GO:0140078">
    <property type="term" value="F:class I DNA-(apurinic or apyrimidinic site) endonuclease activity"/>
    <property type="evidence" value="ECO:0007669"/>
    <property type="project" value="UniProtKB-EC"/>
</dbReference>
<evidence type="ECO:0000256" key="11">
    <source>
        <dbReference type="ARBA" id="ARBA00022801"/>
    </source>
</evidence>
<dbReference type="FunFam" id="1.10.8.50:FF:000003">
    <property type="entry name" value="Formamidopyrimidine-DNA glycosylase"/>
    <property type="match status" value="1"/>
</dbReference>
<evidence type="ECO:0000256" key="9">
    <source>
        <dbReference type="ARBA" id="ARBA00022763"/>
    </source>
</evidence>
<dbReference type="EMBL" id="FLUP01000001">
    <property type="protein sequence ID" value="SBW08378.1"/>
    <property type="molecule type" value="Genomic_DNA"/>
</dbReference>
<evidence type="ECO:0000256" key="14">
    <source>
        <dbReference type="ARBA" id="ARBA00023204"/>
    </source>
</evidence>
<dbReference type="PROSITE" id="PS01242">
    <property type="entry name" value="ZF_FPG_1"/>
    <property type="match status" value="1"/>
</dbReference>
<dbReference type="SMART" id="SM01232">
    <property type="entry name" value="H2TH"/>
    <property type="match status" value="1"/>
</dbReference>
<evidence type="ECO:0000313" key="23">
    <source>
        <dbReference type="EMBL" id="SBW08378.1"/>
    </source>
</evidence>
<evidence type="ECO:0000256" key="6">
    <source>
        <dbReference type="ARBA" id="ARBA00012720"/>
    </source>
</evidence>
<dbReference type="InterPro" id="IPR012319">
    <property type="entry name" value="FPG_cat"/>
</dbReference>
<dbReference type="PANTHER" id="PTHR22993:SF9">
    <property type="entry name" value="FORMAMIDOPYRIMIDINE-DNA GLYCOSYLASE"/>
    <property type="match status" value="1"/>
</dbReference>
<dbReference type="Pfam" id="PF01149">
    <property type="entry name" value="Fapy_DNA_glyco"/>
    <property type="match status" value="1"/>
</dbReference>
<evidence type="ECO:0000256" key="1">
    <source>
        <dbReference type="ARBA" id="ARBA00001668"/>
    </source>
</evidence>
<dbReference type="AlphaFoldDB" id="A0A212K9U9"/>
<reference evidence="23" key="1">
    <citation type="submission" date="2016-04" db="EMBL/GenBank/DDBJ databases">
        <authorList>
            <person name="Evans L.H."/>
            <person name="Alamgir A."/>
            <person name="Owens N."/>
            <person name="Weber N.D."/>
            <person name="Virtaneva K."/>
            <person name="Barbian K."/>
            <person name="Babar A."/>
            <person name="Rosenke K."/>
        </authorList>
    </citation>
    <scope>NUCLEOTIDE SEQUENCE</scope>
    <source>
        <strain evidence="23">92-2</strain>
    </source>
</reference>
<evidence type="ECO:0000256" key="5">
    <source>
        <dbReference type="ARBA" id="ARBA00012024"/>
    </source>
</evidence>